<evidence type="ECO:0000313" key="3">
    <source>
        <dbReference type="Proteomes" id="UP001219518"/>
    </source>
</evidence>
<feature type="transmembrane region" description="Helical" evidence="1">
    <location>
        <begin position="115"/>
        <end position="140"/>
    </location>
</feature>
<gene>
    <name evidence="2" type="ORF">KUF71_024096</name>
</gene>
<protein>
    <submittedName>
        <fullName evidence="2">Pituitary-specific positive transcription factor 1</fullName>
    </submittedName>
</protein>
<comment type="caution">
    <text evidence="2">The sequence shown here is derived from an EMBL/GenBank/DDBJ whole genome shotgun (WGS) entry which is preliminary data.</text>
</comment>
<sequence>MVSTRNKHLHCTEFVHVTTGSKHQLTFLLNIVYHPISAIEFRAVVKSDASHFHQQNSHPRLLAASLVSSRIVGAVSLTHPNPQNGVRLTAADDFGTDNKQTTLSRQSSLSYKYKCFALSLPFIWIATSVRISFFCGLRLLSTSSLRH</sequence>
<reference evidence="2" key="2">
    <citation type="journal article" date="2023" name="BMC Genomics">
        <title>Pest status, molecular evolution, and epigenetic factors derived from the genome assembly of Frankliniella fusca, a thysanopteran phytovirus vector.</title>
        <authorList>
            <person name="Catto M.A."/>
            <person name="Labadie P.E."/>
            <person name="Jacobson A.L."/>
            <person name="Kennedy G.G."/>
            <person name="Srinivasan R."/>
            <person name="Hunt B.G."/>
        </authorList>
    </citation>
    <scope>NUCLEOTIDE SEQUENCE</scope>
    <source>
        <strain evidence="2">PL_HMW_Pooled</strain>
    </source>
</reference>
<keyword evidence="1" id="KW-0812">Transmembrane</keyword>
<evidence type="ECO:0000256" key="1">
    <source>
        <dbReference type="SAM" id="Phobius"/>
    </source>
</evidence>
<reference evidence="2" key="1">
    <citation type="submission" date="2021-07" db="EMBL/GenBank/DDBJ databases">
        <authorList>
            <person name="Catto M.A."/>
            <person name="Jacobson A."/>
            <person name="Kennedy G."/>
            <person name="Labadie P."/>
            <person name="Hunt B.G."/>
            <person name="Srinivasan R."/>
        </authorList>
    </citation>
    <scope>NUCLEOTIDE SEQUENCE</scope>
    <source>
        <strain evidence="2">PL_HMW_Pooled</strain>
        <tissue evidence="2">Head</tissue>
    </source>
</reference>
<keyword evidence="1" id="KW-1133">Transmembrane helix</keyword>
<accession>A0AAE1LTY1</accession>
<organism evidence="2 3">
    <name type="scientific">Frankliniella fusca</name>
    <dbReference type="NCBI Taxonomy" id="407009"/>
    <lineage>
        <taxon>Eukaryota</taxon>
        <taxon>Metazoa</taxon>
        <taxon>Ecdysozoa</taxon>
        <taxon>Arthropoda</taxon>
        <taxon>Hexapoda</taxon>
        <taxon>Insecta</taxon>
        <taxon>Pterygota</taxon>
        <taxon>Neoptera</taxon>
        <taxon>Paraneoptera</taxon>
        <taxon>Thysanoptera</taxon>
        <taxon>Terebrantia</taxon>
        <taxon>Thripoidea</taxon>
        <taxon>Thripidae</taxon>
        <taxon>Frankliniella</taxon>
    </lineage>
</organism>
<dbReference type="EMBL" id="JAHWGI010001412">
    <property type="protein sequence ID" value="KAK3930739.1"/>
    <property type="molecule type" value="Genomic_DNA"/>
</dbReference>
<dbReference type="Proteomes" id="UP001219518">
    <property type="component" value="Unassembled WGS sequence"/>
</dbReference>
<evidence type="ECO:0000313" key="2">
    <source>
        <dbReference type="EMBL" id="KAK3930739.1"/>
    </source>
</evidence>
<name>A0AAE1LTY1_9NEOP</name>
<keyword evidence="3" id="KW-1185">Reference proteome</keyword>
<keyword evidence="1" id="KW-0472">Membrane</keyword>
<dbReference type="AlphaFoldDB" id="A0AAE1LTY1"/>
<proteinExistence type="predicted"/>